<gene>
    <name evidence="2" type="ORF">RFH988_LOCUS25548</name>
    <name evidence="3" type="ORF">SEV965_LOCUS29426</name>
</gene>
<evidence type="ECO:0000259" key="1">
    <source>
        <dbReference type="PROSITE" id="PS50168"/>
    </source>
</evidence>
<proteinExistence type="predicted"/>
<dbReference type="SUPFAM" id="SSF47986">
    <property type="entry name" value="DEATH domain"/>
    <property type="match status" value="1"/>
</dbReference>
<accession>A0A814XQW1</accession>
<dbReference type="InterPro" id="IPR011029">
    <property type="entry name" value="DEATH-like_dom_sf"/>
</dbReference>
<reference evidence="2" key="1">
    <citation type="submission" date="2021-02" db="EMBL/GenBank/DDBJ databases">
        <authorList>
            <person name="Nowell W R."/>
        </authorList>
    </citation>
    <scope>NUCLEOTIDE SEQUENCE</scope>
</reference>
<comment type="caution">
    <text evidence="2">The sequence shown here is derived from an EMBL/GenBank/DDBJ whole genome shotgun (WGS) entry which is preliminary data.</text>
</comment>
<dbReference type="Proteomes" id="UP000663889">
    <property type="component" value="Unassembled WGS sequence"/>
</dbReference>
<name>A0A814XQW1_9BILA</name>
<dbReference type="InterPro" id="IPR001875">
    <property type="entry name" value="DED_dom"/>
</dbReference>
<evidence type="ECO:0000313" key="2">
    <source>
        <dbReference type="EMBL" id="CAF1219194.1"/>
    </source>
</evidence>
<dbReference type="PROSITE" id="PS50168">
    <property type="entry name" value="DED"/>
    <property type="match status" value="1"/>
</dbReference>
<feature type="domain" description="DED" evidence="1">
    <location>
        <begin position="6"/>
        <end position="86"/>
    </location>
</feature>
<dbReference type="GO" id="GO:0042981">
    <property type="term" value="P:regulation of apoptotic process"/>
    <property type="evidence" value="ECO:0007669"/>
    <property type="project" value="InterPro"/>
</dbReference>
<evidence type="ECO:0000313" key="3">
    <source>
        <dbReference type="EMBL" id="CAF1362006.1"/>
    </source>
</evidence>
<protein>
    <recommendedName>
        <fullName evidence="1">DED domain-containing protein</fullName>
    </recommendedName>
</protein>
<dbReference type="Gene3D" id="1.10.533.10">
    <property type="entry name" value="Death Domain, Fas"/>
    <property type="match status" value="1"/>
</dbReference>
<sequence length="123" mass="13965">MGEQLNFRALLLKLQDALSESDRKRLHFILGDYIPADLRDDSSMGGTLKLLEALVNQAKISEQDVGFLIEVSNKIHCHSIVQMLKRHQRIQQHQKSVEPMITNDSLLNELLEDDKVTSTGTCH</sequence>
<dbReference type="EMBL" id="CAJNOO010001951">
    <property type="protein sequence ID" value="CAF1219194.1"/>
    <property type="molecule type" value="Genomic_DNA"/>
</dbReference>
<dbReference type="OrthoDB" id="6114029at2759"/>
<dbReference type="EMBL" id="CAJNOU010002967">
    <property type="protein sequence ID" value="CAF1362006.1"/>
    <property type="molecule type" value="Genomic_DNA"/>
</dbReference>
<organism evidence="2 4">
    <name type="scientific">Rotaria sordida</name>
    <dbReference type="NCBI Taxonomy" id="392033"/>
    <lineage>
        <taxon>Eukaryota</taxon>
        <taxon>Metazoa</taxon>
        <taxon>Spiralia</taxon>
        <taxon>Gnathifera</taxon>
        <taxon>Rotifera</taxon>
        <taxon>Eurotatoria</taxon>
        <taxon>Bdelloidea</taxon>
        <taxon>Philodinida</taxon>
        <taxon>Philodinidae</taxon>
        <taxon>Rotaria</taxon>
    </lineage>
</organism>
<dbReference type="Proteomes" id="UP000663882">
    <property type="component" value="Unassembled WGS sequence"/>
</dbReference>
<dbReference type="AlphaFoldDB" id="A0A814XQW1"/>
<evidence type="ECO:0000313" key="4">
    <source>
        <dbReference type="Proteomes" id="UP000663882"/>
    </source>
</evidence>
<dbReference type="Pfam" id="PF01335">
    <property type="entry name" value="DED"/>
    <property type="match status" value="1"/>
</dbReference>